<evidence type="ECO:0000313" key="1">
    <source>
        <dbReference type="EMBL" id="QRO79808.1"/>
    </source>
</evidence>
<organism evidence="1 2">
    <name type="scientific">Burkholderia dolosa</name>
    <dbReference type="NCBI Taxonomy" id="152500"/>
    <lineage>
        <taxon>Bacteria</taxon>
        <taxon>Pseudomonadati</taxon>
        <taxon>Pseudomonadota</taxon>
        <taxon>Betaproteobacteria</taxon>
        <taxon>Burkholderiales</taxon>
        <taxon>Burkholderiaceae</taxon>
        <taxon>Burkholderia</taxon>
        <taxon>Burkholderia cepacia complex</taxon>
    </lineage>
</organism>
<keyword evidence="2" id="KW-1185">Reference proteome</keyword>
<dbReference type="Proteomes" id="UP000625568">
    <property type="component" value="Chromosome 2"/>
</dbReference>
<name>A0A892ICB9_9BURK</name>
<dbReference type="GeneID" id="93129707"/>
<dbReference type="AlphaFoldDB" id="A0A892ICB9"/>
<dbReference type="PANTHER" id="PTHR34496:SF10">
    <property type="entry name" value="GLCNAC TRANSFERASE"/>
    <property type="match status" value="1"/>
</dbReference>
<dbReference type="SUPFAM" id="SSF53448">
    <property type="entry name" value="Nucleotide-diphospho-sugar transferases"/>
    <property type="match status" value="1"/>
</dbReference>
<dbReference type="InterPro" id="IPR021067">
    <property type="entry name" value="Glycosyltransferase"/>
</dbReference>
<dbReference type="EMBL" id="CP069483">
    <property type="protein sequence ID" value="QRO79808.1"/>
    <property type="molecule type" value="Genomic_DNA"/>
</dbReference>
<proteinExistence type="predicted"/>
<dbReference type="RefSeq" id="WP_006766151.1">
    <property type="nucleotide sequence ID" value="NZ_CABVPR010000031.1"/>
</dbReference>
<evidence type="ECO:0000313" key="2">
    <source>
        <dbReference type="Proteomes" id="UP000625568"/>
    </source>
</evidence>
<gene>
    <name evidence="1" type="ORF">I6K02_25115</name>
</gene>
<reference evidence="1 2" key="1">
    <citation type="submission" date="2021-02" db="EMBL/GenBank/DDBJ databases">
        <title>FDA dAtabase for Regulatory Grade micrObial Sequences (FDA-ARGOS): Supporting development and validation of Infectious Disease Dx tests.</title>
        <authorList>
            <person name="Minogue T."/>
            <person name="Wolcott M."/>
            <person name="Wasieloski L."/>
            <person name="Aguilar W."/>
            <person name="Moore D."/>
            <person name="Jaissle J."/>
            <person name="Tallon L."/>
            <person name="Sadzewicz L."/>
            <person name="Zhao X."/>
            <person name="Boylan J."/>
            <person name="Ott S."/>
            <person name="Bowen H."/>
            <person name="Vavikolanu K."/>
            <person name="Mehta A."/>
            <person name="Aluvathingal J."/>
            <person name="Nadendla S."/>
            <person name="Yan Y."/>
            <person name="Sichtig H."/>
        </authorList>
    </citation>
    <scope>NUCLEOTIDE SEQUENCE [LARGE SCALE GENOMIC DNA]</scope>
    <source>
        <strain evidence="1 2">FDAARGOS_1272</strain>
    </source>
</reference>
<protein>
    <recommendedName>
        <fullName evidence="3">Glycosyltransferase (GlcNAc)</fullName>
    </recommendedName>
</protein>
<dbReference type="PANTHER" id="PTHR34496">
    <property type="entry name" value="GLCNAC TRANSFERASE-RELATED"/>
    <property type="match status" value="1"/>
</dbReference>
<sequence length="449" mass="51892">MSHDIFVQIASYRDPQLIPTLIDLIEQSRRPEALRIVVCWQHAPDETIDEFLRHGFALYSVETAAGFTLRVLGLNGATVELIDVPHFRSQGVCWARNLIQQCYRNETYTLQLDSHHRFVKDWDALLVDMIESLRAESPKPVLTTYPPDFDPHDDPASRIMWPTVMTFERFTWEGFPMLNTRYIADSERARPVRGRFYAAGFAFADGSFAVDVQHDPNYFFYGEEMSIAVRAYTYGYDFYHPNVLILWHEYARPDRRPKIWGDHNDEAKRDGHVERGWWDRAQESRKRFLSLFGMAGGEHIDPGRYGFGNVRSVTDYERYAGISFAHRGVHRAALEGTAPVADNRHTLPESEWLESLQRSNDIRICLHQSDLRHCETAASARLRVFDQNDAELNVHAISGDALRNSVASGWFEHLWPFMCSIDRVPLRYTLELLSDREAPLATVERRIAA</sequence>
<dbReference type="InterPro" id="IPR029044">
    <property type="entry name" value="Nucleotide-diphossugar_trans"/>
</dbReference>
<evidence type="ECO:0008006" key="3">
    <source>
        <dbReference type="Google" id="ProtNLM"/>
    </source>
</evidence>
<dbReference type="Pfam" id="PF11397">
    <property type="entry name" value="GlcNAc"/>
    <property type="match status" value="1"/>
</dbReference>
<accession>A0A892ICB9</accession>